<dbReference type="GO" id="GO:0010506">
    <property type="term" value="P:regulation of autophagy"/>
    <property type="evidence" value="ECO:0007669"/>
    <property type="project" value="InterPro"/>
</dbReference>
<dbReference type="GO" id="GO:0016020">
    <property type="term" value="C:membrane"/>
    <property type="evidence" value="ECO:0007669"/>
    <property type="project" value="TreeGrafter"/>
</dbReference>
<dbReference type="AlphaFoldDB" id="A0AAD5Q3P6"/>
<feature type="domain" description="Protein kinase" evidence="1">
    <location>
        <begin position="1"/>
        <end position="298"/>
    </location>
</feature>
<dbReference type="PANTHER" id="PTHR24348">
    <property type="entry name" value="SERINE/THREONINE-PROTEIN KINASE UNC-51-RELATED"/>
    <property type="match status" value="1"/>
</dbReference>
<name>A0AAD5Q3P6_PYTIN</name>
<dbReference type="GO" id="GO:0000045">
    <property type="term" value="P:autophagosome assembly"/>
    <property type="evidence" value="ECO:0007669"/>
    <property type="project" value="TreeGrafter"/>
</dbReference>
<keyword evidence="3" id="KW-1185">Reference proteome</keyword>
<dbReference type="GO" id="GO:0000407">
    <property type="term" value="C:phagophore assembly site"/>
    <property type="evidence" value="ECO:0007669"/>
    <property type="project" value="TreeGrafter"/>
</dbReference>
<dbReference type="GO" id="GO:0005776">
    <property type="term" value="C:autophagosome"/>
    <property type="evidence" value="ECO:0007669"/>
    <property type="project" value="TreeGrafter"/>
</dbReference>
<gene>
    <name evidence="2" type="ORF">P43SY_000329</name>
</gene>
<dbReference type="InterPro" id="IPR011009">
    <property type="entry name" value="Kinase-like_dom_sf"/>
</dbReference>
<organism evidence="2 3">
    <name type="scientific">Pythium insidiosum</name>
    <name type="common">Pythiosis disease agent</name>
    <dbReference type="NCBI Taxonomy" id="114742"/>
    <lineage>
        <taxon>Eukaryota</taxon>
        <taxon>Sar</taxon>
        <taxon>Stramenopiles</taxon>
        <taxon>Oomycota</taxon>
        <taxon>Peronosporomycetes</taxon>
        <taxon>Pythiales</taxon>
        <taxon>Pythiaceae</taxon>
        <taxon>Pythium</taxon>
    </lineage>
</organism>
<dbReference type="Pfam" id="PF00069">
    <property type="entry name" value="Pkinase"/>
    <property type="match status" value="1"/>
</dbReference>
<evidence type="ECO:0000313" key="3">
    <source>
        <dbReference type="Proteomes" id="UP001209570"/>
    </source>
</evidence>
<dbReference type="InterPro" id="IPR045269">
    <property type="entry name" value="Atg1-like"/>
</dbReference>
<dbReference type="GO" id="GO:0004674">
    <property type="term" value="F:protein serine/threonine kinase activity"/>
    <property type="evidence" value="ECO:0007669"/>
    <property type="project" value="InterPro"/>
</dbReference>
<dbReference type="SUPFAM" id="SSF56112">
    <property type="entry name" value="Protein kinase-like (PK-like)"/>
    <property type="match status" value="1"/>
</dbReference>
<dbReference type="EMBL" id="JAKCXM010000386">
    <property type="protein sequence ID" value="KAJ0394755.1"/>
    <property type="molecule type" value="Genomic_DNA"/>
</dbReference>
<sequence length="311" mass="35432">MKSFSEEWNLCGKYDPSRRVNVVGDLKLQRKRLPHLMVEKCVRQRAVDSLKHLRNELEILLFLVRFAQLNVGYMHPNVIQLRGYYMFLNKIHVFIEFCELGSLKQAYIDDPTPLLRIQTLPIESELRDAIRQICAGVAYLHSNGVAHCDLALENIYATQDNVLKIADFDYAVFVGAENQHKRPLADEPCRRVYGAPETYVRPGEERQIDLQKADMWAVGVIVVMLFTKKPPFDSAAPGDKGLQLYERVGLRPYLRALYLEQSAVCKLTDEMISLAEGLLQINPLKRLTAAQALETPWLSQQDDLAEGESAS</sequence>
<evidence type="ECO:0000259" key="1">
    <source>
        <dbReference type="PROSITE" id="PS50011"/>
    </source>
</evidence>
<protein>
    <recommendedName>
        <fullName evidence="1">Protein kinase domain-containing protein</fullName>
    </recommendedName>
</protein>
<dbReference type="Gene3D" id="1.10.510.10">
    <property type="entry name" value="Transferase(Phosphotransferase) domain 1"/>
    <property type="match status" value="1"/>
</dbReference>
<dbReference type="InterPro" id="IPR000719">
    <property type="entry name" value="Prot_kinase_dom"/>
</dbReference>
<dbReference type="GO" id="GO:0005524">
    <property type="term" value="F:ATP binding"/>
    <property type="evidence" value="ECO:0007669"/>
    <property type="project" value="InterPro"/>
</dbReference>
<dbReference type="GO" id="GO:0005829">
    <property type="term" value="C:cytosol"/>
    <property type="evidence" value="ECO:0007669"/>
    <property type="project" value="TreeGrafter"/>
</dbReference>
<proteinExistence type="predicted"/>
<dbReference type="Proteomes" id="UP001209570">
    <property type="component" value="Unassembled WGS sequence"/>
</dbReference>
<accession>A0AAD5Q3P6</accession>
<reference evidence="2" key="1">
    <citation type="submission" date="2021-12" db="EMBL/GenBank/DDBJ databases">
        <title>Prjna785345.</title>
        <authorList>
            <person name="Rujirawat T."/>
            <person name="Krajaejun T."/>
        </authorList>
    </citation>
    <scope>NUCLEOTIDE SEQUENCE</scope>
    <source>
        <strain evidence="2">Pi057C3</strain>
    </source>
</reference>
<comment type="caution">
    <text evidence="2">The sequence shown here is derived from an EMBL/GenBank/DDBJ whole genome shotgun (WGS) entry which is preliminary data.</text>
</comment>
<dbReference type="PANTHER" id="PTHR24348:SF67">
    <property type="entry name" value="KINASE, PUTATIVE-RELATED"/>
    <property type="match status" value="1"/>
</dbReference>
<evidence type="ECO:0000313" key="2">
    <source>
        <dbReference type="EMBL" id="KAJ0394755.1"/>
    </source>
</evidence>
<dbReference type="PROSITE" id="PS50011">
    <property type="entry name" value="PROTEIN_KINASE_DOM"/>
    <property type="match status" value="1"/>
</dbReference>